<feature type="region of interest" description="Disordered" evidence="1">
    <location>
        <begin position="44"/>
        <end position="70"/>
    </location>
</feature>
<dbReference type="Proteomes" id="UP000558488">
    <property type="component" value="Unassembled WGS sequence"/>
</dbReference>
<dbReference type="EMBL" id="JACAGB010000006">
    <property type="protein sequence ID" value="KAF6357834.1"/>
    <property type="molecule type" value="Genomic_DNA"/>
</dbReference>
<sequence length="70" mass="7569">MATWMRCCLGPMPQNSAWPPASSPGTSARPCTSVTSWRQALCSSTRTTRPTWPPPSEASSSLDLAKTWVT</sequence>
<gene>
    <name evidence="2" type="ORF">mPipKuh1_000560</name>
</gene>
<evidence type="ECO:0000256" key="1">
    <source>
        <dbReference type="SAM" id="MobiDB-lite"/>
    </source>
</evidence>
<protein>
    <submittedName>
        <fullName evidence="2">Aldehyde dehydrogenase 1 family member L1</fullName>
    </submittedName>
</protein>
<keyword evidence="3" id="KW-1185">Reference proteome</keyword>
<comment type="caution">
    <text evidence="2">The sequence shown here is derived from an EMBL/GenBank/DDBJ whole genome shotgun (WGS) entry which is preliminary data.</text>
</comment>
<organism evidence="2 3">
    <name type="scientific">Pipistrellus kuhlii</name>
    <name type="common">Kuhl's pipistrelle</name>
    <dbReference type="NCBI Taxonomy" id="59472"/>
    <lineage>
        <taxon>Eukaryota</taxon>
        <taxon>Metazoa</taxon>
        <taxon>Chordata</taxon>
        <taxon>Craniata</taxon>
        <taxon>Vertebrata</taxon>
        <taxon>Euteleostomi</taxon>
        <taxon>Mammalia</taxon>
        <taxon>Eutheria</taxon>
        <taxon>Laurasiatheria</taxon>
        <taxon>Chiroptera</taxon>
        <taxon>Yangochiroptera</taxon>
        <taxon>Vespertilionidae</taxon>
        <taxon>Pipistrellus</taxon>
    </lineage>
</organism>
<evidence type="ECO:0000313" key="2">
    <source>
        <dbReference type="EMBL" id="KAF6357834.1"/>
    </source>
</evidence>
<name>A0A7J7Y7L9_PIPKU</name>
<proteinExistence type="predicted"/>
<accession>A0A7J7Y7L9</accession>
<reference evidence="2 3" key="1">
    <citation type="journal article" date="2020" name="Nature">
        <title>Six reference-quality genomes reveal evolution of bat adaptations.</title>
        <authorList>
            <person name="Jebb D."/>
            <person name="Huang Z."/>
            <person name="Pippel M."/>
            <person name="Hughes G.M."/>
            <person name="Lavrichenko K."/>
            <person name="Devanna P."/>
            <person name="Winkler S."/>
            <person name="Jermiin L.S."/>
            <person name="Skirmuntt E.C."/>
            <person name="Katzourakis A."/>
            <person name="Burkitt-Gray L."/>
            <person name="Ray D.A."/>
            <person name="Sullivan K.A.M."/>
            <person name="Roscito J.G."/>
            <person name="Kirilenko B.M."/>
            <person name="Davalos L.M."/>
            <person name="Corthals A.P."/>
            <person name="Power M.L."/>
            <person name="Jones G."/>
            <person name="Ransome R.D."/>
            <person name="Dechmann D.K.N."/>
            <person name="Locatelli A.G."/>
            <person name="Puechmaille S.J."/>
            <person name="Fedrigo O."/>
            <person name="Jarvis E.D."/>
            <person name="Hiller M."/>
            <person name="Vernes S.C."/>
            <person name="Myers E.W."/>
            <person name="Teeling E.C."/>
        </authorList>
    </citation>
    <scope>NUCLEOTIDE SEQUENCE [LARGE SCALE GENOMIC DNA]</scope>
    <source>
        <strain evidence="2">MPipKuh1</strain>
        <tissue evidence="2">Flight muscle</tissue>
    </source>
</reference>
<dbReference type="AlphaFoldDB" id="A0A7J7Y7L9"/>
<evidence type="ECO:0000313" key="3">
    <source>
        <dbReference type="Proteomes" id="UP000558488"/>
    </source>
</evidence>